<proteinExistence type="predicted"/>
<accession>A6JXD5</accession>
<feature type="non-terminal residue" evidence="1">
    <location>
        <position position="58"/>
    </location>
</feature>
<dbReference type="AlphaFoldDB" id="A6JXD5"/>
<evidence type="ECO:0000313" key="2">
    <source>
        <dbReference type="Proteomes" id="UP000234681"/>
    </source>
</evidence>
<reference evidence="1 2" key="1">
    <citation type="submission" date="2005-09" db="EMBL/GenBank/DDBJ databases">
        <authorList>
            <person name="Mural R.J."/>
            <person name="Li P.W."/>
            <person name="Adams M.D."/>
            <person name="Amanatides P.G."/>
            <person name="Baden-Tillson H."/>
            <person name="Barnstead M."/>
            <person name="Chin S.H."/>
            <person name="Dew I."/>
            <person name="Evans C.A."/>
            <person name="Ferriera S."/>
            <person name="Flanigan M."/>
            <person name="Fosler C."/>
            <person name="Glodek A."/>
            <person name="Gu Z."/>
            <person name="Holt R.A."/>
            <person name="Jennings D."/>
            <person name="Kraft C.L."/>
            <person name="Lu F."/>
            <person name="Nguyen T."/>
            <person name="Nusskern D.R."/>
            <person name="Pfannkoch C.M."/>
            <person name="Sitter C."/>
            <person name="Sutton G.G."/>
            <person name="Venter J.C."/>
            <person name="Wang Z."/>
            <person name="Woodage T."/>
            <person name="Zheng X.H."/>
            <person name="Zhong F."/>
        </authorList>
    </citation>
    <scope>NUCLEOTIDE SEQUENCE [LARGE SCALE GENOMIC DNA]</scope>
    <source>
        <strain>BN</strain>
        <strain evidence="2">Sprague-Dawley</strain>
    </source>
</reference>
<gene>
    <name evidence="1" type="ORF">rCG_32164</name>
</gene>
<organism evidence="1 2">
    <name type="scientific">Rattus norvegicus</name>
    <name type="common">Rat</name>
    <dbReference type="NCBI Taxonomy" id="10116"/>
    <lineage>
        <taxon>Eukaryota</taxon>
        <taxon>Metazoa</taxon>
        <taxon>Chordata</taxon>
        <taxon>Craniata</taxon>
        <taxon>Vertebrata</taxon>
        <taxon>Euteleostomi</taxon>
        <taxon>Mammalia</taxon>
        <taxon>Eutheria</taxon>
        <taxon>Euarchontoglires</taxon>
        <taxon>Glires</taxon>
        <taxon>Rodentia</taxon>
        <taxon>Myomorpha</taxon>
        <taxon>Muroidea</taxon>
        <taxon>Muridae</taxon>
        <taxon>Murinae</taxon>
        <taxon>Rattus</taxon>
    </lineage>
</organism>
<sequence length="58" mass="6352">MSLAPGSVAVEVWPSGLDGLERNNYFSCVTVRIRTHVVGSRKCGCGSVALRIRWFGKK</sequence>
<evidence type="ECO:0000313" key="1">
    <source>
        <dbReference type="EMBL" id="EDL96474.1"/>
    </source>
</evidence>
<dbReference type="EMBL" id="CH474005">
    <property type="protein sequence ID" value="EDL96474.1"/>
    <property type="molecule type" value="Genomic_DNA"/>
</dbReference>
<protein>
    <submittedName>
        <fullName evidence="1">RCG32164</fullName>
    </submittedName>
</protein>
<dbReference type="Proteomes" id="UP000234681">
    <property type="component" value="Chromosome 3"/>
</dbReference>
<name>A6JXD5_RAT</name>